<dbReference type="PANTHER" id="PTHR34676">
    <property type="entry name" value="DUF4219 DOMAIN-CONTAINING PROTEIN-RELATED"/>
    <property type="match status" value="1"/>
</dbReference>
<comment type="caution">
    <text evidence="1">The sequence shown here is derived from an EMBL/GenBank/DDBJ whole genome shotgun (WGS) entry which is preliminary data.</text>
</comment>
<gene>
    <name evidence="1" type="ORF">Tci_030162</name>
</gene>
<dbReference type="AlphaFoldDB" id="A0A6L2LDB9"/>
<protein>
    <submittedName>
        <fullName evidence="1">DUF4219 domain-containing protein/UBN2 domain-containing protein</fullName>
    </submittedName>
</protein>
<proteinExistence type="predicted"/>
<sequence length="313" mass="36529">MKRPAFLEPNEFYFWKALFEIYVKSKDIDLWQVIKNGDFYYEVGDSETKLMKETPYKLLKYDQKKKLSKNDEAKMTLYNALPYKEYERVFMCKNAREVWHIPIITHQGNSQVKNCKIDLITQEYEKFSISNEETIDSGFTRFNAIVTSLNFLDSNYSSKNHVRKFLRTLPLKWRSKVIAIEEAKYLATLPLDELVDNLKVYEMILENDEVVSKTTTKDKDKSLAFKYKVTREKTSDGSNSQNGSDEDIDKVEEAEAFNLLARNFHKFFRKGNRFEHCNQFGSGANRFKKAVVIALETKVVKAQSKSGLAKIAE</sequence>
<name>A0A6L2LDB9_TANCI</name>
<organism evidence="1">
    <name type="scientific">Tanacetum cinerariifolium</name>
    <name type="common">Dalmatian daisy</name>
    <name type="synonym">Chrysanthemum cinerariifolium</name>
    <dbReference type="NCBI Taxonomy" id="118510"/>
    <lineage>
        <taxon>Eukaryota</taxon>
        <taxon>Viridiplantae</taxon>
        <taxon>Streptophyta</taxon>
        <taxon>Embryophyta</taxon>
        <taxon>Tracheophyta</taxon>
        <taxon>Spermatophyta</taxon>
        <taxon>Magnoliopsida</taxon>
        <taxon>eudicotyledons</taxon>
        <taxon>Gunneridae</taxon>
        <taxon>Pentapetalae</taxon>
        <taxon>asterids</taxon>
        <taxon>campanulids</taxon>
        <taxon>Asterales</taxon>
        <taxon>Asteraceae</taxon>
        <taxon>Asteroideae</taxon>
        <taxon>Anthemideae</taxon>
        <taxon>Anthemidinae</taxon>
        <taxon>Tanacetum</taxon>
    </lineage>
</organism>
<dbReference type="EMBL" id="BKCJ010003959">
    <property type="protein sequence ID" value="GEU58184.1"/>
    <property type="molecule type" value="Genomic_DNA"/>
</dbReference>
<dbReference type="Pfam" id="PF14223">
    <property type="entry name" value="Retrotran_gag_2"/>
    <property type="match status" value="1"/>
</dbReference>
<evidence type="ECO:0000313" key="1">
    <source>
        <dbReference type="EMBL" id="GEU58184.1"/>
    </source>
</evidence>
<accession>A0A6L2LDB9</accession>
<reference evidence="1" key="1">
    <citation type="journal article" date="2019" name="Sci. Rep.">
        <title>Draft genome of Tanacetum cinerariifolium, the natural source of mosquito coil.</title>
        <authorList>
            <person name="Yamashiro T."/>
            <person name="Shiraishi A."/>
            <person name="Satake H."/>
            <person name="Nakayama K."/>
        </authorList>
    </citation>
    <scope>NUCLEOTIDE SEQUENCE</scope>
</reference>
<dbReference type="PANTHER" id="PTHR34676:SF28">
    <property type="entry name" value="ZINC FINGER, CCHC-TYPE, RIBONUCLEASE H-LIKE DOMAIN, GAG-PRE-INTEGRASE DOMAIN PROTEIN-RELATED"/>
    <property type="match status" value="1"/>
</dbReference>